<keyword evidence="3" id="KW-0597">Phosphoprotein</keyword>
<organism evidence="10 11">
    <name type="scientific">Nocardioides aquiterrae</name>
    <dbReference type="NCBI Taxonomy" id="203799"/>
    <lineage>
        <taxon>Bacteria</taxon>
        <taxon>Bacillati</taxon>
        <taxon>Actinomycetota</taxon>
        <taxon>Actinomycetes</taxon>
        <taxon>Propionibacteriales</taxon>
        <taxon>Nocardioidaceae</taxon>
        <taxon>Nocardioides</taxon>
    </lineage>
</organism>
<feature type="region of interest" description="Disordered" evidence="7">
    <location>
        <begin position="170"/>
        <end position="252"/>
    </location>
</feature>
<feature type="domain" description="FHA" evidence="9">
    <location>
        <begin position="272"/>
        <end position="332"/>
    </location>
</feature>
<gene>
    <name evidence="10" type="ORF">GCM10009606_48740</name>
</gene>
<comment type="subcellular location">
    <subcellularLocation>
        <location evidence="1">Cell membrane</location>
        <topology evidence="1">Multi-pass membrane protein</topology>
    </subcellularLocation>
</comment>
<keyword evidence="4 8" id="KW-0812">Transmembrane</keyword>
<keyword evidence="5 8" id="KW-1133">Transmembrane helix</keyword>
<evidence type="ECO:0000256" key="1">
    <source>
        <dbReference type="ARBA" id="ARBA00004651"/>
    </source>
</evidence>
<dbReference type="SUPFAM" id="SSF49879">
    <property type="entry name" value="SMAD/FHA domain"/>
    <property type="match status" value="1"/>
</dbReference>
<keyword evidence="6 8" id="KW-0472">Membrane</keyword>
<evidence type="ECO:0000256" key="3">
    <source>
        <dbReference type="ARBA" id="ARBA00022553"/>
    </source>
</evidence>
<dbReference type="Pfam" id="PF00498">
    <property type="entry name" value="FHA"/>
    <property type="match status" value="1"/>
</dbReference>
<dbReference type="EMBL" id="BAAAJE010000034">
    <property type="protein sequence ID" value="GAA1165570.1"/>
    <property type="molecule type" value="Genomic_DNA"/>
</dbReference>
<evidence type="ECO:0000313" key="11">
    <source>
        <dbReference type="Proteomes" id="UP001499979"/>
    </source>
</evidence>
<evidence type="ECO:0000256" key="4">
    <source>
        <dbReference type="ARBA" id="ARBA00022692"/>
    </source>
</evidence>
<dbReference type="PROSITE" id="PS50006">
    <property type="entry name" value="FHA_DOMAIN"/>
    <property type="match status" value="1"/>
</dbReference>
<evidence type="ECO:0000313" key="10">
    <source>
        <dbReference type="EMBL" id="GAA1165570.1"/>
    </source>
</evidence>
<dbReference type="InterPro" id="IPR010432">
    <property type="entry name" value="RDD"/>
</dbReference>
<dbReference type="Gene3D" id="2.60.200.20">
    <property type="match status" value="1"/>
</dbReference>
<evidence type="ECO:0000256" key="5">
    <source>
        <dbReference type="ARBA" id="ARBA00022989"/>
    </source>
</evidence>
<dbReference type="RefSeq" id="WP_343911179.1">
    <property type="nucleotide sequence ID" value="NZ_BAAAJE010000034.1"/>
</dbReference>
<evidence type="ECO:0000256" key="6">
    <source>
        <dbReference type="ARBA" id="ARBA00023136"/>
    </source>
</evidence>
<evidence type="ECO:0000256" key="7">
    <source>
        <dbReference type="SAM" id="MobiDB-lite"/>
    </source>
</evidence>
<feature type="compositionally biased region" description="Pro residues" evidence="7">
    <location>
        <begin position="171"/>
        <end position="224"/>
    </location>
</feature>
<dbReference type="Pfam" id="PF06271">
    <property type="entry name" value="RDD"/>
    <property type="match status" value="1"/>
</dbReference>
<evidence type="ECO:0000256" key="8">
    <source>
        <dbReference type="SAM" id="Phobius"/>
    </source>
</evidence>
<dbReference type="Proteomes" id="UP001499979">
    <property type="component" value="Unassembled WGS sequence"/>
</dbReference>
<dbReference type="InterPro" id="IPR008984">
    <property type="entry name" value="SMAD_FHA_dom_sf"/>
</dbReference>
<feature type="transmembrane region" description="Helical" evidence="8">
    <location>
        <begin position="18"/>
        <end position="35"/>
    </location>
</feature>
<comment type="caution">
    <text evidence="10">The sequence shown here is derived from an EMBL/GenBank/DDBJ whole genome shotgun (WGS) entry which is preliminary data.</text>
</comment>
<feature type="transmembrane region" description="Helical" evidence="8">
    <location>
        <begin position="98"/>
        <end position="119"/>
    </location>
</feature>
<sequence>MTAADLDRRFYAFAIDRLIAWTVGAVAAYLAWRYLIDRDRVVAGIAVVVAVALVEYAAFALVLGRTGGSPGNAALGIRVLDAGTGAPIGARRALVRQLVLGLATLPTFGLGTATLAWTAAMDPSGRRQGWHDRLAGSAVLDVRPVPEEPAVVDEGPPHVVNLTAMRLVPVPTTPPPPPPRSAAPVPAPPPPPAAPPPPPTPPPTPAPTPPSTPPPTPAPTPAPAPQHRAPGPEPSVPRQQLGYPLVPEPQGPAARWRVSFDSGESFLVEGLTLVGRRPEPRSGEDPGQLVALRSDDMSLSKTHAQLQVVADGVLVVMDRGSTNGTVLLRQGVARDLAAGRPTTLLDGDHVRFGDRIMSVARES</sequence>
<feature type="transmembrane region" description="Helical" evidence="8">
    <location>
        <begin position="41"/>
        <end position="63"/>
    </location>
</feature>
<dbReference type="PANTHER" id="PTHR36115">
    <property type="entry name" value="PROLINE-RICH ANTIGEN HOMOLOG-RELATED"/>
    <property type="match status" value="1"/>
</dbReference>
<evidence type="ECO:0000256" key="2">
    <source>
        <dbReference type="ARBA" id="ARBA00022475"/>
    </source>
</evidence>
<dbReference type="PRINTS" id="PR01217">
    <property type="entry name" value="PRICHEXTENSN"/>
</dbReference>
<accession>A0ABN1UUF8</accession>
<dbReference type="InterPro" id="IPR051791">
    <property type="entry name" value="Pra-immunoreactive"/>
</dbReference>
<name>A0ABN1UUF8_9ACTN</name>
<proteinExistence type="predicted"/>
<keyword evidence="11" id="KW-1185">Reference proteome</keyword>
<dbReference type="PANTHER" id="PTHR36115:SF6">
    <property type="entry name" value="PROLINE-RICH ANTIGEN HOMOLOG"/>
    <property type="match status" value="1"/>
</dbReference>
<reference evidence="10 11" key="1">
    <citation type="journal article" date="2019" name="Int. J. Syst. Evol. Microbiol.">
        <title>The Global Catalogue of Microorganisms (GCM) 10K type strain sequencing project: providing services to taxonomists for standard genome sequencing and annotation.</title>
        <authorList>
            <consortium name="The Broad Institute Genomics Platform"/>
            <consortium name="The Broad Institute Genome Sequencing Center for Infectious Disease"/>
            <person name="Wu L."/>
            <person name="Ma J."/>
        </authorList>
    </citation>
    <scope>NUCLEOTIDE SEQUENCE [LARGE SCALE GENOMIC DNA]</scope>
    <source>
        <strain evidence="10 11">JCM 11813</strain>
    </source>
</reference>
<keyword evidence="2" id="KW-1003">Cell membrane</keyword>
<evidence type="ECO:0000259" key="9">
    <source>
        <dbReference type="PROSITE" id="PS50006"/>
    </source>
</evidence>
<dbReference type="CDD" id="cd00060">
    <property type="entry name" value="FHA"/>
    <property type="match status" value="1"/>
</dbReference>
<protein>
    <recommendedName>
        <fullName evidence="9">FHA domain-containing protein</fullName>
    </recommendedName>
</protein>
<dbReference type="InterPro" id="IPR000253">
    <property type="entry name" value="FHA_dom"/>
</dbReference>